<accession>A0A5J4V421</accession>
<feature type="domain" description="RNase H type-1" evidence="1">
    <location>
        <begin position="287"/>
        <end position="341"/>
    </location>
</feature>
<dbReference type="PANTHER" id="PTHR33050:SF7">
    <property type="entry name" value="RIBONUCLEASE H"/>
    <property type="match status" value="1"/>
</dbReference>
<dbReference type="InterPro" id="IPR043502">
    <property type="entry name" value="DNA/RNA_pol_sf"/>
</dbReference>
<gene>
    <name evidence="2" type="ORF">EZS28_027231</name>
</gene>
<dbReference type="Proteomes" id="UP000324800">
    <property type="component" value="Unassembled WGS sequence"/>
</dbReference>
<proteinExistence type="predicted"/>
<dbReference type="PANTHER" id="PTHR33050">
    <property type="entry name" value="REVERSE TRANSCRIPTASE DOMAIN-CONTAINING PROTEIN"/>
    <property type="match status" value="1"/>
</dbReference>
<name>A0A5J4V421_9EUKA</name>
<evidence type="ECO:0000259" key="1">
    <source>
        <dbReference type="PROSITE" id="PS50879"/>
    </source>
</evidence>
<dbReference type="GO" id="GO:0003676">
    <property type="term" value="F:nucleic acid binding"/>
    <property type="evidence" value="ECO:0007669"/>
    <property type="project" value="InterPro"/>
</dbReference>
<organism evidence="2 3">
    <name type="scientific">Streblomastix strix</name>
    <dbReference type="NCBI Taxonomy" id="222440"/>
    <lineage>
        <taxon>Eukaryota</taxon>
        <taxon>Metamonada</taxon>
        <taxon>Preaxostyla</taxon>
        <taxon>Oxymonadida</taxon>
        <taxon>Streblomastigidae</taxon>
        <taxon>Streblomastix</taxon>
    </lineage>
</organism>
<dbReference type="EMBL" id="SNRW01009952">
    <property type="protein sequence ID" value="KAA6377243.1"/>
    <property type="molecule type" value="Genomic_DNA"/>
</dbReference>
<dbReference type="SUPFAM" id="SSF56672">
    <property type="entry name" value="DNA/RNA polymerases"/>
    <property type="match status" value="1"/>
</dbReference>
<sequence length="341" mass="40132">MREKLRNIIFQKLKDGVIRVIKSGEVRFLSPVHVVPKNGRKQRKILDYQVVDYLEGFRYKPRSASSIPSHQGEYRASTLSGVNIREDRIHFPENAFLVATAPQIFAQTLKTAIIVVRRRWKSRILANANYIPLLNLDMQMLRHEKLKINNFLISLEQLIAEDKSQMEPSQEFEFLGWLWRTKEMTFQLTVDRRRCMLKELRLMMNKVKNREKIPVRKLASLIGGIRFIEAQWKRGPLHTKQLDHLKSKTANQSGWNSLVQLIPQLMKDLSWWFNKVKINNPYCFLYPTRWATIQTDTSKDGWGATLKTQQFEKIIVWGRWKTAKPTSSNQRELLAILLTMK</sequence>
<evidence type="ECO:0000313" key="2">
    <source>
        <dbReference type="EMBL" id="KAA6377243.1"/>
    </source>
</evidence>
<dbReference type="GO" id="GO:0004523">
    <property type="term" value="F:RNA-DNA hybrid ribonuclease activity"/>
    <property type="evidence" value="ECO:0007669"/>
    <property type="project" value="InterPro"/>
</dbReference>
<dbReference type="PROSITE" id="PS50879">
    <property type="entry name" value="RNASE_H_1"/>
    <property type="match status" value="1"/>
</dbReference>
<dbReference type="OrthoDB" id="2897838at2759"/>
<comment type="caution">
    <text evidence="2">The sequence shown here is derived from an EMBL/GenBank/DDBJ whole genome shotgun (WGS) entry which is preliminary data.</text>
</comment>
<reference evidence="2 3" key="1">
    <citation type="submission" date="2019-03" db="EMBL/GenBank/DDBJ databases">
        <title>Single cell metagenomics reveals metabolic interactions within the superorganism composed of flagellate Streblomastix strix and complex community of Bacteroidetes bacteria on its surface.</title>
        <authorList>
            <person name="Treitli S.C."/>
            <person name="Kolisko M."/>
            <person name="Husnik F."/>
            <person name="Keeling P."/>
            <person name="Hampl V."/>
        </authorList>
    </citation>
    <scope>NUCLEOTIDE SEQUENCE [LARGE SCALE GENOMIC DNA]</scope>
    <source>
        <strain evidence="2">ST1C</strain>
    </source>
</reference>
<dbReference type="InterPro" id="IPR052055">
    <property type="entry name" value="Hepadnavirus_pol/RT"/>
</dbReference>
<evidence type="ECO:0000313" key="3">
    <source>
        <dbReference type="Proteomes" id="UP000324800"/>
    </source>
</evidence>
<protein>
    <recommendedName>
        <fullName evidence="1">RNase H type-1 domain-containing protein</fullName>
    </recommendedName>
</protein>
<dbReference type="AlphaFoldDB" id="A0A5J4V421"/>
<dbReference type="InterPro" id="IPR002156">
    <property type="entry name" value="RNaseH_domain"/>
</dbReference>